<dbReference type="PROSITE" id="PS50304">
    <property type="entry name" value="TUDOR"/>
    <property type="match status" value="1"/>
</dbReference>
<evidence type="ECO:0000259" key="6">
    <source>
        <dbReference type="PROSITE" id="PS50304"/>
    </source>
</evidence>
<feature type="domain" description="HTH OST-type" evidence="7">
    <location>
        <begin position="472"/>
        <end position="548"/>
    </location>
</feature>
<reference evidence="9" key="1">
    <citation type="submission" date="2025-08" db="UniProtKB">
        <authorList>
            <consortium name="RefSeq"/>
        </authorList>
    </citation>
    <scope>IDENTIFICATION</scope>
</reference>
<feature type="region of interest" description="Disordered" evidence="5">
    <location>
        <begin position="334"/>
        <end position="359"/>
    </location>
</feature>
<evidence type="ECO:0000259" key="7">
    <source>
        <dbReference type="PROSITE" id="PS51644"/>
    </source>
</evidence>
<dbReference type="PROSITE" id="PS51644">
    <property type="entry name" value="HTH_OST"/>
    <property type="match status" value="5"/>
</dbReference>
<feature type="domain" description="HTH OST-type" evidence="7">
    <location>
        <begin position="255"/>
        <end position="328"/>
    </location>
</feature>
<dbReference type="InterPro" id="IPR035437">
    <property type="entry name" value="SNase_OB-fold_sf"/>
</dbReference>
<dbReference type="RefSeq" id="XP_014662464.1">
    <property type="nucleotide sequence ID" value="XM_014806978.1"/>
</dbReference>
<organism evidence="8 9">
    <name type="scientific">Priapulus caudatus</name>
    <name type="common">Priapulid worm</name>
    <dbReference type="NCBI Taxonomy" id="37621"/>
    <lineage>
        <taxon>Eukaryota</taxon>
        <taxon>Metazoa</taxon>
        <taxon>Ecdysozoa</taxon>
        <taxon>Scalidophora</taxon>
        <taxon>Priapulida</taxon>
        <taxon>Priapulimorpha</taxon>
        <taxon>Priapulimorphida</taxon>
        <taxon>Priapulidae</taxon>
        <taxon>Priapulus</taxon>
    </lineage>
</organism>
<dbReference type="Proteomes" id="UP000695022">
    <property type="component" value="Unplaced"/>
</dbReference>
<keyword evidence="4" id="KW-0744">Spermatogenesis</keyword>
<dbReference type="InterPro" id="IPR025605">
    <property type="entry name" value="OST-HTH/LOTUS_dom"/>
</dbReference>
<dbReference type="GeneID" id="106805405"/>
<dbReference type="SMART" id="SM00333">
    <property type="entry name" value="TUDOR"/>
    <property type="match status" value="1"/>
</dbReference>
<evidence type="ECO:0000256" key="1">
    <source>
        <dbReference type="ARBA" id="ARBA00004496"/>
    </source>
</evidence>
<keyword evidence="8" id="KW-1185">Reference proteome</keyword>
<keyword evidence="3" id="KW-0677">Repeat</keyword>
<evidence type="ECO:0000256" key="2">
    <source>
        <dbReference type="ARBA" id="ARBA00022490"/>
    </source>
</evidence>
<dbReference type="CDD" id="cd09972">
    <property type="entry name" value="LOTUS_TDRD_OSKAR"/>
    <property type="match status" value="1"/>
</dbReference>
<dbReference type="PANTHER" id="PTHR22948">
    <property type="entry name" value="TUDOR DOMAIN CONTAINING PROTEIN"/>
    <property type="match status" value="1"/>
</dbReference>
<dbReference type="CDD" id="cd08824">
    <property type="entry name" value="LOTUS"/>
    <property type="match status" value="2"/>
</dbReference>
<feature type="domain" description="HTH OST-type" evidence="7">
    <location>
        <begin position="374"/>
        <end position="448"/>
    </location>
</feature>
<name>A0ABM1DR93_PRICU</name>
<keyword evidence="2" id="KW-0963">Cytoplasm</keyword>
<evidence type="ECO:0000313" key="9">
    <source>
        <dbReference type="RefSeq" id="XP_014662464.1"/>
    </source>
</evidence>
<accession>A0ABM1DR93</accession>
<comment type="subcellular location">
    <subcellularLocation>
        <location evidence="1">Cytoplasm</location>
    </subcellularLocation>
</comment>
<dbReference type="SUPFAM" id="SSF63748">
    <property type="entry name" value="Tudor/PWWP/MBT"/>
    <property type="match status" value="1"/>
</dbReference>
<protein>
    <submittedName>
        <fullName evidence="9">Tudor domain-containing protein 5-like</fullName>
    </submittedName>
</protein>
<dbReference type="PANTHER" id="PTHR22948:SF76">
    <property type="entry name" value="FI20010P1-RELATED"/>
    <property type="match status" value="1"/>
</dbReference>
<evidence type="ECO:0000313" key="8">
    <source>
        <dbReference type="Proteomes" id="UP000695022"/>
    </source>
</evidence>
<dbReference type="Gene3D" id="3.30.420.610">
    <property type="entry name" value="LOTUS domain-like"/>
    <property type="match status" value="5"/>
</dbReference>
<dbReference type="Pfam" id="PF12872">
    <property type="entry name" value="OST-HTH"/>
    <property type="match status" value="5"/>
</dbReference>
<evidence type="ECO:0000256" key="5">
    <source>
        <dbReference type="SAM" id="MobiDB-lite"/>
    </source>
</evidence>
<evidence type="ECO:0000256" key="3">
    <source>
        <dbReference type="ARBA" id="ARBA00022737"/>
    </source>
</evidence>
<proteinExistence type="predicted"/>
<gene>
    <name evidence="9" type="primary">LOC106805405</name>
</gene>
<keyword evidence="4" id="KW-0221">Differentiation</keyword>
<dbReference type="Gene3D" id="2.30.30.140">
    <property type="match status" value="1"/>
</dbReference>
<dbReference type="InterPro" id="IPR050621">
    <property type="entry name" value="Tudor_domain_containing"/>
</dbReference>
<dbReference type="Gene3D" id="2.40.50.90">
    <property type="match status" value="1"/>
</dbReference>
<evidence type="ECO:0000256" key="4">
    <source>
        <dbReference type="ARBA" id="ARBA00022871"/>
    </source>
</evidence>
<dbReference type="InterPro" id="IPR002999">
    <property type="entry name" value="Tudor"/>
</dbReference>
<dbReference type="Pfam" id="PF00567">
    <property type="entry name" value="TUDOR"/>
    <property type="match status" value="1"/>
</dbReference>
<feature type="domain" description="Tudor" evidence="6">
    <location>
        <begin position="654"/>
        <end position="713"/>
    </location>
</feature>
<sequence length="770" mass="85223">MGDAVKLMEKLKKEVRAVLLTSKSGLTVYELEKDYADMMSRPLPYRELGFGNVTDLCRSMSDVVSISMIRGKVVLVGIPDKATEHVARLVQGQKNSGRPRGRLAATRRPDRPMYRASNVQQFNSMPSNRVKHDTTLTVAPADLRARFHELLESKPEGIYMANISTAYQRKFGVPLLVSKYGFDSVLNLLRGMPDTVELVNLPEGGYTVYGRGRRTNALLSWRDQSSSAAASRPVRSGAIGKGIAQIESDTARNITVTDLHRHFRELLLAYPDGLSMGNIGFAYERRFGLQLTLSNYGFTSFKRMLKTMPDVVDLVDLPEGGYMVYVELRSESLPSSSDSTQLRGNNVADAAPTGSGGAVGKETRSFAEMVGVGHESNLKEDIARVLAKHPNGICAAELPMEFKRVTGKDLPMKEHGYYSVIDLVSAMSDTIYRTRLNTHGDWTLYDARMRPKIEKESKITSSTSNQYTRSSSPEGWQEMVRDVLLANPHGVLLHNLPGVYENMTGQELSVASHGFQSMEELVLSLRGSCAQIRMTDDGHSMVYGIAKPRPTRDVDRDTTTNSKLPLAIPRALPHPAHLTRKLPADSVGPGSNYKSSKLPKVDEYFTMYVSVMTPNGQVHFQRASMKKKLDELMDDLERTYTTVEGDAYAMPEMLFAIGQPCAAIFPEGEDWHRVLILGMPSIEYVEVLFIDYGNVCHVLRDNCRMLRARFLGPPAAAMLGRFANIVPVGSRTSWTNAAVNYTLGLVSNVELVGRIVSVDAVMACPCAVRV</sequence>
<feature type="domain" description="HTH OST-type" evidence="7">
    <location>
        <begin position="7"/>
        <end position="80"/>
    </location>
</feature>
<feature type="domain" description="HTH OST-type" evidence="7">
    <location>
        <begin position="139"/>
        <end position="212"/>
    </location>
</feature>
<dbReference type="InterPro" id="IPR041966">
    <property type="entry name" value="LOTUS-like"/>
</dbReference>